<evidence type="ECO:0000313" key="1">
    <source>
        <dbReference type="EMBL" id="RGI98070.1"/>
    </source>
</evidence>
<dbReference type="Proteomes" id="UP000263014">
    <property type="component" value="Unassembled WGS sequence"/>
</dbReference>
<reference evidence="1 2" key="1">
    <citation type="submission" date="2018-08" db="EMBL/GenBank/DDBJ databases">
        <title>A genome reference for cultivated species of the human gut microbiota.</title>
        <authorList>
            <person name="Zou Y."/>
            <person name="Xue W."/>
            <person name="Luo G."/>
        </authorList>
    </citation>
    <scope>NUCLEOTIDE SEQUENCE [LARGE SCALE GENOMIC DNA]</scope>
    <source>
        <strain evidence="1 2">TM09-12</strain>
    </source>
</reference>
<dbReference type="AlphaFoldDB" id="A0A374P288"/>
<name>A0A374P288_9FIRM</name>
<accession>A0A374P288</accession>
<proteinExistence type="predicted"/>
<gene>
    <name evidence="1" type="ORF">DXD79_26170</name>
</gene>
<dbReference type="EMBL" id="QSON01000017">
    <property type="protein sequence ID" value="RGI98070.1"/>
    <property type="molecule type" value="Genomic_DNA"/>
</dbReference>
<sequence length="335" mass="38186">MRMALLKCKMCGGTLTIDKDSSLAVCPYCGTKSTVYDQDRKLFEQFQTMFAALLNKDADAGKTEEGFWVEATDEELVREDGEIIAIRCLWRMKADFCTVYVAKKNVIYTFDKQYEAYADRYIKMVSEVKYPNREMEQELKNYIPQVVTHCRLEDGGRMVAIEKKPGVYPLRLLGILLDRHAAWVISRLENLCCLLSYSGIVLNGLTLDNLFVEPATHQIYLYGGWWFAGYQNGTMSGISADARKCIYRKYLESKRCHFSTDLESLRLAAAKLLGCETREAVEGLLTLPEPFREFLLEPAAGSAGSDFAEWDRVLEASYGERKFIPLPVTDEEIYS</sequence>
<protein>
    <submittedName>
        <fullName evidence="1">Uncharacterized protein</fullName>
    </submittedName>
</protein>
<comment type="caution">
    <text evidence="1">The sequence shown here is derived from an EMBL/GenBank/DDBJ whole genome shotgun (WGS) entry which is preliminary data.</text>
</comment>
<evidence type="ECO:0000313" key="2">
    <source>
        <dbReference type="Proteomes" id="UP000263014"/>
    </source>
</evidence>
<organism evidence="1 2">
    <name type="scientific">Hungatella hathewayi</name>
    <dbReference type="NCBI Taxonomy" id="154046"/>
    <lineage>
        <taxon>Bacteria</taxon>
        <taxon>Bacillati</taxon>
        <taxon>Bacillota</taxon>
        <taxon>Clostridia</taxon>
        <taxon>Lachnospirales</taxon>
        <taxon>Lachnospiraceae</taxon>
        <taxon>Hungatella</taxon>
    </lineage>
</organism>